<proteinExistence type="predicted"/>
<gene>
    <name evidence="2" type="ORF">MYCIT1_LOCUS6443</name>
</gene>
<feature type="region of interest" description="Disordered" evidence="1">
    <location>
        <begin position="274"/>
        <end position="317"/>
    </location>
</feature>
<protein>
    <submittedName>
        <fullName evidence="2">Uncharacterized protein</fullName>
    </submittedName>
</protein>
<accession>A0AAD2JWB4</accession>
<organism evidence="2 3">
    <name type="scientific">Mycena citricolor</name>
    <dbReference type="NCBI Taxonomy" id="2018698"/>
    <lineage>
        <taxon>Eukaryota</taxon>
        <taxon>Fungi</taxon>
        <taxon>Dikarya</taxon>
        <taxon>Basidiomycota</taxon>
        <taxon>Agaricomycotina</taxon>
        <taxon>Agaricomycetes</taxon>
        <taxon>Agaricomycetidae</taxon>
        <taxon>Agaricales</taxon>
        <taxon>Marasmiineae</taxon>
        <taxon>Mycenaceae</taxon>
        <taxon>Mycena</taxon>
    </lineage>
</organism>
<feature type="compositionally biased region" description="Basic and acidic residues" evidence="1">
    <location>
        <begin position="286"/>
        <end position="304"/>
    </location>
</feature>
<sequence length="317" mass="35485">MDPKRLDQWDAVQQHKFIVTVSGGNGDRRRTTTLIRNLIAEATNARGHHIMISEPSVAQSGPDPTCWLVAGLPVEVGEHLVEGRIISSPAITLLIHAYAPPISGYIGAFTGFNVECTQEGAETIRRIIGDTILKSPSTVQLILDNRDAFSELDTNSEVLERFTATLHVQPMEIRTAGNQDILLWNLFANPPTCYIESWRKIAKDVRRLVFGSIWDGQAYLYTTGGEHRPNPFPFYCQICTAIDHPTGLCWLPNTSQWPGPTSDTIRDLTKVSRHFSKQARASAPVNEKKKKEQDGKKGKSQDRKGKGKRRHDGYDHY</sequence>
<keyword evidence="3" id="KW-1185">Reference proteome</keyword>
<name>A0AAD2JWB4_9AGAR</name>
<dbReference type="AlphaFoldDB" id="A0AAD2JWB4"/>
<evidence type="ECO:0000256" key="1">
    <source>
        <dbReference type="SAM" id="MobiDB-lite"/>
    </source>
</evidence>
<reference evidence="2" key="1">
    <citation type="submission" date="2023-11" db="EMBL/GenBank/DDBJ databases">
        <authorList>
            <person name="De Vega J J."/>
            <person name="De Vega J J."/>
        </authorList>
    </citation>
    <scope>NUCLEOTIDE SEQUENCE</scope>
</reference>
<evidence type="ECO:0000313" key="2">
    <source>
        <dbReference type="EMBL" id="CAK5265452.1"/>
    </source>
</evidence>
<comment type="caution">
    <text evidence="2">The sequence shown here is derived from an EMBL/GenBank/DDBJ whole genome shotgun (WGS) entry which is preliminary data.</text>
</comment>
<dbReference type="EMBL" id="CAVNYO010000090">
    <property type="protein sequence ID" value="CAK5265452.1"/>
    <property type="molecule type" value="Genomic_DNA"/>
</dbReference>
<evidence type="ECO:0000313" key="3">
    <source>
        <dbReference type="Proteomes" id="UP001295794"/>
    </source>
</evidence>
<dbReference type="Proteomes" id="UP001295794">
    <property type="component" value="Unassembled WGS sequence"/>
</dbReference>